<dbReference type="SMART" id="SM00448">
    <property type="entry name" value="REC"/>
    <property type="match status" value="1"/>
</dbReference>
<dbReference type="InterPro" id="IPR001789">
    <property type="entry name" value="Sig_transdc_resp-reg_receiver"/>
</dbReference>
<accession>A0A0F9BB97</accession>
<proteinExistence type="predicted"/>
<dbReference type="InterPro" id="IPR011006">
    <property type="entry name" value="CheY-like_superfamily"/>
</dbReference>
<dbReference type="PROSITE" id="PS50110">
    <property type="entry name" value="RESPONSE_REGULATORY"/>
    <property type="match status" value="1"/>
</dbReference>
<dbReference type="SUPFAM" id="SSF52172">
    <property type="entry name" value="CheY-like"/>
    <property type="match status" value="1"/>
</dbReference>
<keyword evidence="1" id="KW-0238">DNA-binding</keyword>
<evidence type="ECO:0000256" key="1">
    <source>
        <dbReference type="ARBA" id="ARBA00023125"/>
    </source>
</evidence>
<feature type="domain" description="Response regulatory" evidence="2">
    <location>
        <begin position="5"/>
        <end position="130"/>
    </location>
</feature>
<dbReference type="GO" id="GO:0003677">
    <property type="term" value="F:DNA binding"/>
    <property type="evidence" value="ECO:0007669"/>
    <property type="project" value="UniProtKB-KW"/>
</dbReference>
<protein>
    <recommendedName>
        <fullName evidence="2">Response regulatory domain-containing protein</fullName>
    </recommendedName>
</protein>
<dbReference type="Gene3D" id="3.40.50.2300">
    <property type="match status" value="1"/>
</dbReference>
<dbReference type="GO" id="GO:0000160">
    <property type="term" value="P:phosphorelay signal transduction system"/>
    <property type="evidence" value="ECO:0007669"/>
    <property type="project" value="InterPro"/>
</dbReference>
<evidence type="ECO:0000313" key="3">
    <source>
        <dbReference type="EMBL" id="KKL18960.1"/>
    </source>
</evidence>
<sequence length="219" mass="23785">MDHIRVVLVDNEEMVLEGLKGMLGGDLGIEVVGTAPGGKRALEQLDSLGPDILITDMKMPGMDGVELPRRVKTRGPKCRVIMLTWFADFLSVAYQREPTKRTRASAVTINEVQLVLDVPRPLSAALPSLISRVEETLGSKVHRLVGFHGKAAITFPFGGDCSFAEVMEKLQAIPEVRSVVEIAPDQLDPCLLSQIGRLPKRPPRETKTVSIVLASEGPG</sequence>
<organism evidence="3">
    <name type="scientific">marine sediment metagenome</name>
    <dbReference type="NCBI Taxonomy" id="412755"/>
    <lineage>
        <taxon>unclassified sequences</taxon>
        <taxon>metagenomes</taxon>
        <taxon>ecological metagenomes</taxon>
    </lineage>
</organism>
<dbReference type="AlphaFoldDB" id="A0A0F9BB97"/>
<comment type="caution">
    <text evidence="3">The sequence shown here is derived from an EMBL/GenBank/DDBJ whole genome shotgun (WGS) entry which is preliminary data.</text>
</comment>
<gene>
    <name evidence="3" type="ORF">LCGC14_2470280</name>
</gene>
<dbReference type="InterPro" id="IPR039420">
    <property type="entry name" value="WalR-like"/>
</dbReference>
<dbReference type="Pfam" id="PF00072">
    <property type="entry name" value="Response_reg"/>
    <property type="match status" value="1"/>
</dbReference>
<reference evidence="3" key="1">
    <citation type="journal article" date="2015" name="Nature">
        <title>Complex archaea that bridge the gap between prokaryotes and eukaryotes.</title>
        <authorList>
            <person name="Spang A."/>
            <person name="Saw J.H."/>
            <person name="Jorgensen S.L."/>
            <person name="Zaremba-Niedzwiedzka K."/>
            <person name="Martijn J."/>
            <person name="Lind A.E."/>
            <person name="van Eijk R."/>
            <person name="Schleper C."/>
            <person name="Guy L."/>
            <person name="Ettema T.J."/>
        </authorList>
    </citation>
    <scope>NUCLEOTIDE SEQUENCE</scope>
</reference>
<dbReference type="CDD" id="cd17536">
    <property type="entry name" value="REC_YesN-like"/>
    <property type="match status" value="1"/>
</dbReference>
<name>A0A0F9BB97_9ZZZZ</name>
<dbReference type="EMBL" id="LAZR01038663">
    <property type="protein sequence ID" value="KKL18960.1"/>
    <property type="molecule type" value="Genomic_DNA"/>
</dbReference>
<dbReference type="PANTHER" id="PTHR43214">
    <property type="entry name" value="TWO-COMPONENT RESPONSE REGULATOR"/>
    <property type="match status" value="1"/>
</dbReference>
<evidence type="ECO:0000259" key="2">
    <source>
        <dbReference type="PROSITE" id="PS50110"/>
    </source>
</evidence>